<dbReference type="Proteomes" id="UP000608345">
    <property type="component" value="Unassembled WGS sequence"/>
</dbReference>
<dbReference type="AlphaFoldDB" id="A0A918JEK6"/>
<comment type="caution">
    <text evidence="2">The sequence shown here is derived from an EMBL/GenBank/DDBJ whole genome shotgun (WGS) entry which is preliminary data.</text>
</comment>
<protein>
    <submittedName>
        <fullName evidence="2">Flavodoxin</fullName>
    </submittedName>
</protein>
<proteinExistence type="predicted"/>
<dbReference type="RefSeq" id="WP_189383700.1">
    <property type="nucleotide sequence ID" value="NZ_BAABFY010000002.1"/>
</dbReference>
<dbReference type="Pfam" id="PF03358">
    <property type="entry name" value="FMN_red"/>
    <property type="match status" value="1"/>
</dbReference>
<name>A0A918JEK6_9BURK</name>
<organism evidence="2 3">
    <name type="scientific">Advenella faeciporci</name>
    <dbReference type="NCBI Taxonomy" id="797535"/>
    <lineage>
        <taxon>Bacteria</taxon>
        <taxon>Pseudomonadati</taxon>
        <taxon>Pseudomonadota</taxon>
        <taxon>Betaproteobacteria</taxon>
        <taxon>Burkholderiales</taxon>
        <taxon>Alcaligenaceae</taxon>
    </lineage>
</organism>
<dbReference type="InterPro" id="IPR029039">
    <property type="entry name" value="Flavoprotein-like_sf"/>
</dbReference>
<evidence type="ECO:0000259" key="1">
    <source>
        <dbReference type="Pfam" id="PF03358"/>
    </source>
</evidence>
<dbReference type="EMBL" id="BMYS01000001">
    <property type="protein sequence ID" value="GGW76837.1"/>
    <property type="molecule type" value="Genomic_DNA"/>
</dbReference>
<reference evidence="2" key="1">
    <citation type="journal article" date="2014" name="Int. J. Syst. Evol. Microbiol.">
        <title>Complete genome sequence of Corynebacterium casei LMG S-19264T (=DSM 44701T), isolated from a smear-ripened cheese.</title>
        <authorList>
            <consortium name="US DOE Joint Genome Institute (JGI-PGF)"/>
            <person name="Walter F."/>
            <person name="Albersmeier A."/>
            <person name="Kalinowski J."/>
            <person name="Ruckert C."/>
        </authorList>
    </citation>
    <scope>NUCLEOTIDE SEQUENCE</scope>
    <source>
        <strain evidence="2">KCTC 23732</strain>
    </source>
</reference>
<reference evidence="2" key="2">
    <citation type="submission" date="2020-09" db="EMBL/GenBank/DDBJ databases">
        <authorList>
            <person name="Sun Q."/>
            <person name="Kim S."/>
        </authorList>
    </citation>
    <scope>NUCLEOTIDE SEQUENCE</scope>
    <source>
        <strain evidence="2">KCTC 23732</strain>
    </source>
</reference>
<dbReference type="InterPro" id="IPR005025">
    <property type="entry name" value="FMN_Rdtase-like_dom"/>
</dbReference>
<evidence type="ECO:0000313" key="2">
    <source>
        <dbReference type="EMBL" id="GGW76837.1"/>
    </source>
</evidence>
<keyword evidence="3" id="KW-1185">Reference proteome</keyword>
<dbReference type="GO" id="GO:0016491">
    <property type="term" value="F:oxidoreductase activity"/>
    <property type="evidence" value="ECO:0007669"/>
    <property type="project" value="InterPro"/>
</dbReference>
<gene>
    <name evidence="2" type="ORF">GCM10011450_03410</name>
</gene>
<evidence type="ECO:0000313" key="3">
    <source>
        <dbReference type="Proteomes" id="UP000608345"/>
    </source>
</evidence>
<feature type="domain" description="NADPH-dependent FMN reductase-like" evidence="1">
    <location>
        <begin position="54"/>
        <end position="119"/>
    </location>
</feature>
<accession>A0A918JEK6</accession>
<sequence length="167" mass="18291">MDANTKTLLVIWHSRTNAAKLAAQAACDSARKIRQELGQQDEIIMLNANEVTLDLLLQADAYLFCAPENLASLSGAMKEFFDRFYYDLLGNVEGRPYSAIITAGSDGQGALRQLQRICTGWRLNEKVPAIILNTASQTKEEILAPKSLSAEQLAQAAEVGGTLYAWL</sequence>
<dbReference type="SUPFAM" id="SSF52218">
    <property type="entry name" value="Flavoproteins"/>
    <property type="match status" value="1"/>
</dbReference>
<dbReference type="Gene3D" id="3.40.50.360">
    <property type="match status" value="1"/>
</dbReference>